<evidence type="ECO:0000313" key="1">
    <source>
        <dbReference type="EMBL" id="PIY96054.1"/>
    </source>
</evidence>
<sequence length="262" mass="30185">MIFSAPPRYLIKLANSLKTTPLPELKEIGERIETLIKERFNLEVPEEILPSEWGFWGEKEIKEETHLDFQNTSHSISLNMGIRGSLAMYGQLVRQRQILCDIEPLEGIAKKGKFIIPSTFLEEVKKEYKEIARKAKEKQVELIEKKDPNFVYFLLLGQEAQSSIYGKGAQVIETSKARSEGVVQWEIRNKVGIPITEELAKYPSLIREIGPRCWRERRCLEPATFKTKKNICKAFLQAGGNWKGTLEELLEVLKEPYDIFSI</sequence>
<proteinExistence type="predicted"/>
<gene>
    <name evidence="1" type="ORF">COY65_01675</name>
</gene>
<accession>A0A2M7RH69</accession>
<dbReference type="Proteomes" id="UP000230238">
    <property type="component" value="Unassembled WGS sequence"/>
</dbReference>
<dbReference type="EMBL" id="PFME01000023">
    <property type="protein sequence ID" value="PIY96054.1"/>
    <property type="molecule type" value="Genomic_DNA"/>
</dbReference>
<evidence type="ECO:0000313" key="2">
    <source>
        <dbReference type="Proteomes" id="UP000230238"/>
    </source>
</evidence>
<protein>
    <submittedName>
        <fullName evidence="1">Uncharacterized protein</fullName>
    </submittedName>
</protein>
<comment type="caution">
    <text evidence="1">The sequence shown here is derived from an EMBL/GenBank/DDBJ whole genome shotgun (WGS) entry which is preliminary data.</text>
</comment>
<name>A0A2M7RH69_9BACT</name>
<dbReference type="AlphaFoldDB" id="A0A2M7RH69"/>
<organism evidence="1 2">
    <name type="scientific">Candidatus Jorgensenbacteria bacterium CG_4_10_14_0_8_um_filter_39_13</name>
    <dbReference type="NCBI Taxonomy" id="1974589"/>
    <lineage>
        <taxon>Bacteria</taxon>
        <taxon>Candidatus Joergenseniibacteriota</taxon>
    </lineage>
</organism>
<reference evidence="2" key="1">
    <citation type="submission" date="2017-09" db="EMBL/GenBank/DDBJ databases">
        <title>Depth-based differentiation of microbial function through sediment-hosted aquifers and enrichment of novel symbionts in the deep terrestrial subsurface.</title>
        <authorList>
            <person name="Probst A.J."/>
            <person name="Ladd B."/>
            <person name="Jarett J.K."/>
            <person name="Geller-Mcgrath D.E."/>
            <person name="Sieber C.M.K."/>
            <person name="Emerson J.B."/>
            <person name="Anantharaman K."/>
            <person name="Thomas B.C."/>
            <person name="Malmstrom R."/>
            <person name="Stieglmeier M."/>
            <person name="Klingl A."/>
            <person name="Woyke T."/>
            <person name="Ryan C.M."/>
            <person name="Banfield J.F."/>
        </authorList>
    </citation>
    <scope>NUCLEOTIDE SEQUENCE [LARGE SCALE GENOMIC DNA]</scope>
</reference>